<proteinExistence type="predicted"/>
<gene>
    <name evidence="1" type="ORF">BTN49_2389</name>
</gene>
<name>A0A2A5T192_9GAMM</name>
<protein>
    <submittedName>
        <fullName evidence="1">Uncharacterized protein</fullName>
    </submittedName>
</protein>
<reference evidence="2" key="1">
    <citation type="submission" date="2017-04" db="EMBL/GenBank/DDBJ databases">
        <title>Genome evolution of the luminous symbionts of deep sea anglerfish.</title>
        <authorList>
            <person name="Hendry T.A."/>
        </authorList>
    </citation>
    <scope>NUCLEOTIDE SEQUENCE [LARGE SCALE GENOMIC DNA]</scope>
</reference>
<accession>A0A2A5T192</accession>
<dbReference type="Proteomes" id="UP000219020">
    <property type="component" value="Unassembled WGS sequence"/>
</dbReference>
<dbReference type="EMBL" id="NBYY01000028">
    <property type="protein sequence ID" value="PCS21924.1"/>
    <property type="molecule type" value="Genomic_DNA"/>
</dbReference>
<evidence type="ECO:0000313" key="1">
    <source>
        <dbReference type="EMBL" id="PCS21924.1"/>
    </source>
</evidence>
<dbReference type="AlphaFoldDB" id="A0A2A5T192"/>
<organism evidence="1 2">
    <name type="scientific">Candidatus Enterovibrio escicola</name>
    <dbReference type="NCBI Taxonomy" id="1927127"/>
    <lineage>
        <taxon>Bacteria</taxon>
        <taxon>Pseudomonadati</taxon>
        <taxon>Pseudomonadota</taxon>
        <taxon>Gammaproteobacteria</taxon>
        <taxon>Vibrionales</taxon>
        <taxon>Vibrionaceae</taxon>
        <taxon>Enterovibrio</taxon>
    </lineage>
</organism>
<evidence type="ECO:0000313" key="2">
    <source>
        <dbReference type="Proteomes" id="UP000219020"/>
    </source>
</evidence>
<sequence>MSQVGYFYIGGNKVIESLATFLLNIIPSHNNSHELIE</sequence>
<keyword evidence="2" id="KW-1185">Reference proteome</keyword>
<comment type="caution">
    <text evidence="1">The sequence shown here is derived from an EMBL/GenBank/DDBJ whole genome shotgun (WGS) entry which is preliminary data.</text>
</comment>